<dbReference type="InterPro" id="IPR036388">
    <property type="entry name" value="WH-like_DNA-bd_sf"/>
</dbReference>
<dbReference type="InterPro" id="IPR016032">
    <property type="entry name" value="Sig_transdc_resp-reg_C-effctor"/>
</dbReference>
<dbReference type="Gene3D" id="3.40.50.2300">
    <property type="match status" value="1"/>
</dbReference>
<accession>A0ABW3ZPX9</accession>
<dbReference type="InterPro" id="IPR051015">
    <property type="entry name" value="EvgA-like"/>
</dbReference>
<evidence type="ECO:0000313" key="4">
    <source>
        <dbReference type="EMBL" id="MFD1360421.1"/>
    </source>
</evidence>
<organism evidence="4 5">
    <name type="scientific">Lentibacillus salinarum</name>
    <dbReference type="NCBI Taxonomy" id="446820"/>
    <lineage>
        <taxon>Bacteria</taxon>
        <taxon>Bacillati</taxon>
        <taxon>Bacillota</taxon>
        <taxon>Bacilli</taxon>
        <taxon>Bacillales</taxon>
        <taxon>Bacillaceae</taxon>
        <taxon>Lentibacillus</taxon>
    </lineage>
</organism>
<sequence length="211" mass="24298">MGTIAIMKESGILRDGVQKVIKENFPEYVVSVYDSRHQNALFKESCLIDLMIIDMDIGINALRLIDYFSEKQTKTAIWISEVENDTLVKLFKKGLDGYFFNGMKSNELIFAIESMLNGRLYIHPFLSPILLNDYIKTTYNKVKRPNGILTEREWDILEQIVKGNKNSDIAEKLFISQKTVKNHLLSIFKKLNVTDRTNAALLAVKNNWFAL</sequence>
<protein>
    <submittedName>
        <fullName evidence="4">Response regulator transcription factor</fullName>
    </submittedName>
</protein>
<dbReference type="InterPro" id="IPR011006">
    <property type="entry name" value="CheY-like_superfamily"/>
</dbReference>
<keyword evidence="1" id="KW-0805">Transcription regulation</keyword>
<dbReference type="RefSeq" id="WP_382397130.1">
    <property type="nucleotide sequence ID" value="NZ_JBHTNH010000002.1"/>
</dbReference>
<gene>
    <name evidence="4" type="ORF">ACFQ4A_01860</name>
</gene>
<feature type="domain" description="HTH luxR-type" evidence="3">
    <location>
        <begin position="142"/>
        <end position="207"/>
    </location>
</feature>
<comment type="caution">
    <text evidence="4">The sequence shown here is derived from an EMBL/GenBank/DDBJ whole genome shotgun (WGS) entry which is preliminary data.</text>
</comment>
<proteinExistence type="predicted"/>
<dbReference type="PROSITE" id="PS50043">
    <property type="entry name" value="HTH_LUXR_2"/>
    <property type="match status" value="1"/>
</dbReference>
<dbReference type="EMBL" id="JBHTNH010000002">
    <property type="protein sequence ID" value="MFD1360421.1"/>
    <property type="molecule type" value="Genomic_DNA"/>
</dbReference>
<dbReference type="PRINTS" id="PR00038">
    <property type="entry name" value="HTHLUXR"/>
</dbReference>
<dbReference type="PANTHER" id="PTHR45566:SF2">
    <property type="entry name" value="NARL SUBFAMILY"/>
    <property type="match status" value="1"/>
</dbReference>
<dbReference type="PANTHER" id="PTHR45566">
    <property type="entry name" value="HTH-TYPE TRANSCRIPTIONAL REGULATOR YHJB-RELATED"/>
    <property type="match status" value="1"/>
</dbReference>
<keyword evidence="5" id="KW-1185">Reference proteome</keyword>
<reference evidence="5" key="1">
    <citation type="journal article" date="2019" name="Int. J. Syst. Evol. Microbiol.">
        <title>The Global Catalogue of Microorganisms (GCM) 10K type strain sequencing project: providing services to taxonomists for standard genome sequencing and annotation.</title>
        <authorList>
            <consortium name="The Broad Institute Genomics Platform"/>
            <consortium name="The Broad Institute Genome Sequencing Center for Infectious Disease"/>
            <person name="Wu L."/>
            <person name="Ma J."/>
        </authorList>
    </citation>
    <scope>NUCLEOTIDE SEQUENCE [LARGE SCALE GENOMIC DNA]</scope>
    <source>
        <strain evidence="5">CCUG 54822</strain>
    </source>
</reference>
<dbReference type="InterPro" id="IPR000792">
    <property type="entry name" value="Tscrpt_reg_LuxR_C"/>
</dbReference>
<evidence type="ECO:0000259" key="3">
    <source>
        <dbReference type="PROSITE" id="PS50043"/>
    </source>
</evidence>
<evidence type="ECO:0000313" key="5">
    <source>
        <dbReference type="Proteomes" id="UP001597178"/>
    </source>
</evidence>
<dbReference type="Pfam" id="PF00196">
    <property type="entry name" value="GerE"/>
    <property type="match status" value="1"/>
</dbReference>
<keyword evidence="2" id="KW-0804">Transcription</keyword>
<dbReference type="CDD" id="cd06170">
    <property type="entry name" value="LuxR_C_like"/>
    <property type="match status" value="1"/>
</dbReference>
<evidence type="ECO:0000256" key="2">
    <source>
        <dbReference type="ARBA" id="ARBA00023163"/>
    </source>
</evidence>
<dbReference type="SUPFAM" id="SSF52172">
    <property type="entry name" value="CheY-like"/>
    <property type="match status" value="1"/>
</dbReference>
<dbReference type="PROSITE" id="PS00622">
    <property type="entry name" value="HTH_LUXR_1"/>
    <property type="match status" value="1"/>
</dbReference>
<dbReference type="Gene3D" id="1.10.10.10">
    <property type="entry name" value="Winged helix-like DNA-binding domain superfamily/Winged helix DNA-binding domain"/>
    <property type="match status" value="1"/>
</dbReference>
<name>A0ABW3ZPX9_9BACI</name>
<dbReference type="SMART" id="SM00421">
    <property type="entry name" value="HTH_LUXR"/>
    <property type="match status" value="1"/>
</dbReference>
<evidence type="ECO:0000256" key="1">
    <source>
        <dbReference type="ARBA" id="ARBA00023015"/>
    </source>
</evidence>
<dbReference type="SUPFAM" id="SSF46894">
    <property type="entry name" value="C-terminal effector domain of the bipartite response regulators"/>
    <property type="match status" value="1"/>
</dbReference>
<dbReference type="Proteomes" id="UP001597178">
    <property type="component" value="Unassembled WGS sequence"/>
</dbReference>